<dbReference type="Pfam" id="PF07593">
    <property type="entry name" value="UnbV_ASPIC"/>
    <property type="match status" value="1"/>
</dbReference>
<dbReference type="Pfam" id="PF13517">
    <property type="entry name" value="FG-GAP_3"/>
    <property type="match status" value="2"/>
</dbReference>
<proteinExistence type="predicted"/>
<keyword evidence="1" id="KW-0732">Signal</keyword>
<evidence type="ECO:0000313" key="4">
    <source>
        <dbReference type="Proteomes" id="UP001195483"/>
    </source>
</evidence>
<evidence type="ECO:0000256" key="1">
    <source>
        <dbReference type="ARBA" id="ARBA00022729"/>
    </source>
</evidence>
<dbReference type="InterPro" id="IPR028994">
    <property type="entry name" value="Integrin_alpha_N"/>
</dbReference>
<dbReference type="AlphaFoldDB" id="A0AAE0TER8"/>
<protein>
    <recommendedName>
        <fullName evidence="2">ASPIC/UnbV domain-containing protein</fullName>
    </recommendedName>
</protein>
<accession>A0AAE0TER8</accession>
<dbReference type="Proteomes" id="UP001195483">
    <property type="component" value="Unassembled WGS sequence"/>
</dbReference>
<dbReference type="SUPFAM" id="SSF69318">
    <property type="entry name" value="Integrin alpha N-terminal domain"/>
    <property type="match status" value="1"/>
</dbReference>
<sequence length="434" mass="47974">MKGPNIPVRPDRLFKWHNATYIDLLALSRNQAVTPSDGRQSVACVDRHGEGMYSVIVTTFDSEGKGRYRVLEMDPSHVDNNISSGNIIIRDVAFAVGLDVVQDGQGIIVGPLIGDDGHSDIFITNTPSYFVGSSVFRHEGSNVLFMNNGDGTFVDIAHDTGLRDQDQFSKGISVLDANDDGKLDLLYANWFGPNRLFLQQAGHQNPSEFKSILSSEFNLPAPTMTLLTADFDNDGQIEVFLGSASHMTVKPTENSLFSMQNDGENVTIIPIKLEASEEMTSVPLLGVTIGDLNNDGLLELFASYSVLGGQRTMFIFQSVHQGYNWIRFCPRTRQGAPARGAVVTIVLEDDRAIMRVIGGSCGYMCQSEPVAHFGLRNLTAVKMSVKWPDGHVLTKFLMRHDTNKSFSISYTGIIKEFVPKENHFKQPLLEMKYP</sequence>
<organism evidence="3 4">
    <name type="scientific">Potamilus streckersoni</name>
    <dbReference type="NCBI Taxonomy" id="2493646"/>
    <lineage>
        <taxon>Eukaryota</taxon>
        <taxon>Metazoa</taxon>
        <taxon>Spiralia</taxon>
        <taxon>Lophotrochozoa</taxon>
        <taxon>Mollusca</taxon>
        <taxon>Bivalvia</taxon>
        <taxon>Autobranchia</taxon>
        <taxon>Heteroconchia</taxon>
        <taxon>Palaeoheterodonta</taxon>
        <taxon>Unionida</taxon>
        <taxon>Unionoidea</taxon>
        <taxon>Unionidae</taxon>
        <taxon>Ambleminae</taxon>
        <taxon>Lampsilini</taxon>
        <taxon>Potamilus</taxon>
    </lineage>
</organism>
<evidence type="ECO:0000313" key="3">
    <source>
        <dbReference type="EMBL" id="KAK3608614.1"/>
    </source>
</evidence>
<keyword evidence="4" id="KW-1185">Reference proteome</keyword>
<dbReference type="InterPro" id="IPR011519">
    <property type="entry name" value="UnbV_ASPIC"/>
</dbReference>
<comment type="caution">
    <text evidence="3">The sequence shown here is derived from an EMBL/GenBank/DDBJ whole genome shotgun (WGS) entry which is preliminary data.</text>
</comment>
<dbReference type="InterPro" id="IPR027039">
    <property type="entry name" value="Crtac1"/>
</dbReference>
<dbReference type="PANTHER" id="PTHR16026">
    <property type="entry name" value="CARTILAGE ACIDIC PROTEIN 1"/>
    <property type="match status" value="1"/>
</dbReference>
<reference evidence="3" key="1">
    <citation type="journal article" date="2021" name="Genome Biol. Evol.">
        <title>A High-Quality Reference Genome for a Parasitic Bivalve with Doubly Uniparental Inheritance (Bivalvia: Unionida).</title>
        <authorList>
            <person name="Smith C.H."/>
        </authorList>
    </citation>
    <scope>NUCLEOTIDE SEQUENCE</scope>
    <source>
        <strain evidence="3">CHS0354</strain>
    </source>
</reference>
<dbReference type="PANTHER" id="PTHR16026:SF0">
    <property type="entry name" value="CARTILAGE ACIDIC PROTEIN 1"/>
    <property type="match status" value="1"/>
</dbReference>
<dbReference type="Gene3D" id="2.130.10.130">
    <property type="entry name" value="Integrin alpha, N-terminal"/>
    <property type="match status" value="1"/>
</dbReference>
<name>A0AAE0TER8_9BIVA</name>
<feature type="domain" description="ASPIC/UnbV" evidence="2">
    <location>
        <begin position="338"/>
        <end position="392"/>
    </location>
</feature>
<dbReference type="EMBL" id="JAEAOA010002356">
    <property type="protein sequence ID" value="KAK3608614.1"/>
    <property type="molecule type" value="Genomic_DNA"/>
</dbReference>
<reference evidence="3" key="3">
    <citation type="submission" date="2023-05" db="EMBL/GenBank/DDBJ databases">
        <authorList>
            <person name="Smith C.H."/>
        </authorList>
    </citation>
    <scope>NUCLEOTIDE SEQUENCE</scope>
    <source>
        <strain evidence="3">CHS0354</strain>
        <tissue evidence="3">Mantle</tissue>
    </source>
</reference>
<gene>
    <name evidence="3" type="ORF">CHS0354_042612</name>
</gene>
<dbReference type="InterPro" id="IPR013517">
    <property type="entry name" value="FG-GAP"/>
</dbReference>
<reference evidence="3" key="2">
    <citation type="journal article" date="2021" name="Genome Biol. Evol.">
        <title>Developing a high-quality reference genome for a parasitic bivalve with doubly uniparental inheritance (Bivalvia: Unionida).</title>
        <authorList>
            <person name="Smith C.H."/>
        </authorList>
    </citation>
    <scope>NUCLEOTIDE SEQUENCE</scope>
    <source>
        <strain evidence="3">CHS0354</strain>
        <tissue evidence="3">Mantle</tissue>
    </source>
</reference>
<evidence type="ECO:0000259" key="2">
    <source>
        <dbReference type="Pfam" id="PF07593"/>
    </source>
</evidence>